<protein>
    <submittedName>
        <fullName evidence="1">Uncharacterized protein</fullName>
    </submittedName>
</protein>
<evidence type="ECO:0000313" key="2">
    <source>
        <dbReference type="Proteomes" id="UP001212326"/>
    </source>
</evidence>
<evidence type="ECO:0000313" key="1">
    <source>
        <dbReference type="EMBL" id="WBO68692.1"/>
    </source>
</evidence>
<proteinExistence type="predicted"/>
<keyword evidence="2" id="KW-1185">Reference proteome</keyword>
<name>A0ABY7PE92_9ACTN</name>
<accession>A0ABY7PE92</accession>
<sequence>MFRYLLAPRGMRRGDRTALTLFAATCLPLVVAVTITGVSQKVLARTRPRRWSVPRCSFVLVLPLLAVRARARRAPEKPASLSPAESEAW</sequence>
<reference evidence="1 2" key="1">
    <citation type="submission" date="2022-12" db="EMBL/GenBank/DDBJ databases">
        <authorList>
            <person name="Mo P."/>
        </authorList>
    </citation>
    <scope>NUCLEOTIDE SEQUENCE [LARGE SCALE GENOMIC DNA]</scope>
    <source>
        <strain evidence="1 2">HUAS 2-6</strain>
    </source>
</reference>
<organism evidence="1 2">
    <name type="scientific">Streptomyces camelliae</name>
    <dbReference type="NCBI Taxonomy" id="3004093"/>
    <lineage>
        <taxon>Bacteria</taxon>
        <taxon>Bacillati</taxon>
        <taxon>Actinomycetota</taxon>
        <taxon>Actinomycetes</taxon>
        <taxon>Kitasatosporales</taxon>
        <taxon>Streptomycetaceae</taxon>
        <taxon>Streptomyces</taxon>
    </lineage>
</organism>
<dbReference type="EMBL" id="CP115300">
    <property type="protein sequence ID" value="WBO68692.1"/>
    <property type="molecule type" value="Genomic_DNA"/>
</dbReference>
<dbReference type="Proteomes" id="UP001212326">
    <property type="component" value="Chromosome"/>
</dbReference>
<gene>
    <name evidence="1" type="ORF">O1G22_40760</name>
</gene>